<dbReference type="PaxDb" id="55529-EKX36571"/>
<reference evidence="2 4" key="1">
    <citation type="journal article" date="2012" name="Nature">
        <title>Algal genomes reveal evolutionary mosaicism and the fate of nucleomorphs.</title>
        <authorList>
            <consortium name="DOE Joint Genome Institute"/>
            <person name="Curtis B.A."/>
            <person name="Tanifuji G."/>
            <person name="Burki F."/>
            <person name="Gruber A."/>
            <person name="Irimia M."/>
            <person name="Maruyama S."/>
            <person name="Arias M.C."/>
            <person name="Ball S.G."/>
            <person name="Gile G.H."/>
            <person name="Hirakawa Y."/>
            <person name="Hopkins J.F."/>
            <person name="Kuo A."/>
            <person name="Rensing S.A."/>
            <person name="Schmutz J."/>
            <person name="Symeonidi A."/>
            <person name="Elias M."/>
            <person name="Eveleigh R.J."/>
            <person name="Herman E.K."/>
            <person name="Klute M.J."/>
            <person name="Nakayama T."/>
            <person name="Obornik M."/>
            <person name="Reyes-Prieto A."/>
            <person name="Armbrust E.V."/>
            <person name="Aves S.J."/>
            <person name="Beiko R.G."/>
            <person name="Coutinho P."/>
            <person name="Dacks J.B."/>
            <person name="Durnford D.G."/>
            <person name="Fast N.M."/>
            <person name="Green B.R."/>
            <person name="Grisdale C.J."/>
            <person name="Hempel F."/>
            <person name="Henrissat B."/>
            <person name="Hoppner M.P."/>
            <person name="Ishida K."/>
            <person name="Kim E."/>
            <person name="Koreny L."/>
            <person name="Kroth P.G."/>
            <person name="Liu Y."/>
            <person name="Malik S.B."/>
            <person name="Maier U.G."/>
            <person name="McRose D."/>
            <person name="Mock T."/>
            <person name="Neilson J.A."/>
            <person name="Onodera N.T."/>
            <person name="Poole A.M."/>
            <person name="Pritham E.J."/>
            <person name="Richards T.A."/>
            <person name="Rocap G."/>
            <person name="Roy S.W."/>
            <person name="Sarai C."/>
            <person name="Schaack S."/>
            <person name="Shirato S."/>
            <person name="Slamovits C.H."/>
            <person name="Spencer D.F."/>
            <person name="Suzuki S."/>
            <person name="Worden A.Z."/>
            <person name="Zauner S."/>
            <person name="Barry K."/>
            <person name="Bell C."/>
            <person name="Bharti A.K."/>
            <person name="Crow J.A."/>
            <person name="Grimwood J."/>
            <person name="Kramer R."/>
            <person name="Lindquist E."/>
            <person name="Lucas S."/>
            <person name="Salamov A."/>
            <person name="McFadden G.I."/>
            <person name="Lane C.E."/>
            <person name="Keeling P.J."/>
            <person name="Gray M.W."/>
            <person name="Grigoriev I.V."/>
            <person name="Archibald J.M."/>
        </authorList>
    </citation>
    <scope>NUCLEOTIDE SEQUENCE</scope>
    <source>
        <strain evidence="2 4">CCMP2712</strain>
    </source>
</reference>
<dbReference type="RefSeq" id="XP_005823551.1">
    <property type="nucleotide sequence ID" value="XM_005823494.1"/>
</dbReference>
<keyword evidence="1" id="KW-0472">Membrane</keyword>
<proteinExistence type="predicted"/>
<dbReference type="GeneID" id="17293329"/>
<evidence type="ECO:0000313" key="2">
    <source>
        <dbReference type="EMBL" id="EKX36571.1"/>
    </source>
</evidence>
<dbReference type="Proteomes" id="UP000011087">
    <property type="component" value="Unassembled WGS sequence"/>
</dbReference>
<gene>
    <name evidence="2" type="ORF">GUITHDRAFT_155196</name>
</gene>
<accession>L1IK04</accession>
<reference evidence="4" key="2">
    <citation type="submission" date="2012-11" db="EMBL/GenBank/DDBJ databases">
        <authorList>
            <person name="Kuo A."/>
            <person name="Curtis B.A."/>
            <person name="Tanifuji G."/>
            <person name="Burki F."/>
            <person name="Gruber A."/>
            <person name="Irimia M."/>
            <person name="Maruyama S."/>
            <person name="Arias M.C."/>
            <person name="Ball S.G."/>
            <person name="Gile G.H."/>
            <person name="Hirakawa Y."/>
            <person name="Hopkins J.F."/>
            <person name="Rensing S.A."/>
            <person name="Schmutz J."/>
            <person name="Symeonidi A."/>
            <person name="Elias M."/>
            <person name="Eveleigh R.J."/>
            <person name="Herman E.K."/>
            <person name="Klute M.J."/>
            <person name="Nakayama T."/>
            <person name="Obornik M."/>
            <person name="Reyes-Prieto A."/>
            <person name="Armbrust E.V."/>
            <person name="Aves S.J."/>
            <person name="Beiko R.G."/>
            <person name="Coutinho P."/>
            <person name="Dacks J.B."/>
            <person name="Durnford D.G."/>
            <person name="Fast N.M."/>
            <person name="Green B.R."/>
            <person name="Grisdale C."/>
            <person name="Hempe F."/>
            <person name="Henrissat B."/>
            <person name="Hoppner M.P."/>
            <person name="Ishida K.-I."/>
            <person name="Kim E."/>
            <person name="Koreny L."/>
            <person name="Kroth P.G."/>
            <person name="Liu Y."/>
            <person name="Malik S.-B."/>
            <person name="Maier U.G."/>
            <person name="McRose D."/>
            <person name="Mock T."/>
            <person name="Neilson J.A."/>
            <person name="Onodera N.T."/>
            <person name="Poole A.M."/>
            <person name="Pritham E.J."/>
            <person name="Richards T.A."/>
            <person name="Rocap G."/>
            <person name="Roy S.W."/>
            <person name="Sarai C."/>
            <person name="Schaack S."/>
            <person name="Shirato S."/>
            <person name="Slamovits C.H."/>
            <person name="Spencer D.F."/>
            <person name="Suzuki S."/>
            <person name="Worden A.Z."/>
            <person name="Zauner S."/>
            <person name="Barry K."/>
            <person name="Bell C."/>
            <person name="Bharti A.K."/>
            <person name="Crow J.A."/>
            <person name="Grimwood J."/>
            <person name="Kramer R."/>
            <person name="Lindquist E."/>
            <person name="Lucas S."/>
            <person name="Salamov A."/>
            <person name="McFadden G.I."/>
            <person name="Lane C.E."/>
            <person name="Keeling P.J."/>
            <person name="Gray M.W."/>
            <person name="Grigoriev I.V."/>
            <person name="Archibald J.M."/>
        </authorList>
    </citation>
    <scope>NUCLEOTIDE SEQUENCE</scope>
    <source>
        <strain evidence="4">CCMP2712</strain>
    </source>
</reference>
<dbReference type="AlphaFoldDB" id="L1IK04"/>
<name>L1IK04_GUITC</name>
<evidence type="ECO:0000256" key="1">
    <source>
        <dbReference type="SAM" id="Phobius"/>
    </source>
</evidence>
<dbReference type="EnsemblProtists" id="EKX36571">
    <property type="protein sequence ID" value="EKX36571"/>
    <property type="gene ID" value="GUITHDRAFT_155196"/>
</dbReference>
<organism evidence="2">
    <name type="scientific">Guillardia theta (strain CCMP2712)</name>
    <name type="common">Cryptophyte</name>
    <dbReference type="NCBI Taxonomy" id="905079"/>
    <lineage>
        <taxon>Eukaryota</taxon>
        <taxon>Cryptophyceae</taxon>
        <taxon>Pyrenomonadales</taxon>
        <taxon>Geminigeraceae</taxon>
        <taxon>Guillardia</taxon>
    </lineage>
</organism>
<keyword evidence="1" id="KW-1133">Transmembrane helix</keyword>
<reference evidence="3" key="3">
    <citation type="submission" date="2015-06" db="UniProtKB">
        <authorList>
            <consortium name="EnsemblProtists"/>
        </authorList>
    </citation>
    <scope>IDENTIFICATION</scope>
</reference>
<dbReference type="HOGENOM" id="CLU_2019616_0_0_1"/>
<protein>
    <submittedName>
        <fullName evidence="2 3">Uncharacterized protein</fullName>
    </submittedName>
</protein>
<keyword evidence="1" id="KW-0812">Transmembrane</keyword>
<keyword evidence="4" id="KW-1185">Reference proteome</keyword>
<sequence length="123" mass="14184">MHSYEQDVLDMQEAVRELSGNRSERELCKEEKLLPPLREFKNIHVVAEHMFLGVQQIDLQIPLVYTQQDVDRIKPVPCGETQTCKAIKWDEALNPVLITIVIVNILMFAILGMITFLPRLNVL</sequence>
<evidence type="ECO:0000313" key="3">
    <source>
        <dbReference type="EnsemblProtists" id="EKX36571"/>
    </source>
</evidence>
<feature type="transmembrane region" description="Helical" evidence="1">
    <location>
        <begin position="96"/>
        <end position="117"/>
    </location>
</feature>
<dbReference type="KEGG" id="gtt:GUITHDRAFT_155196"/>
<evidence type="ECO:0000313" key="4">
    <source>
        <dbReference type="Proteomes" id="UP000011087"/>
    </source>
</evidence>
<dbReference type="EMBL" id="JH993071">
    <property type="protein sequence ID" value="EKX36571.1"/>
    <property type="molecule type" value="Genomic_DNA"/>
</dbReference>